<keyword evidence="2 3" id="KW-0808">Transferase</keyword>
<dbReference type="KEGG" id="mart:BTR34_12055"/>
<dbReference type="NCBIfam" id="TIGR00696">
    <property type="entry name" value="wecG_tagA_cpsF"/>
    <property type="match status" value="1"/>
</dbReference>
<dbReference type="EMBL" id="LZFP01000007">
    <property type="protein sequence ID" value="OBR40558.1"/>
    <property type="molecule type" value="Genomic_DNA"/>
</dbReference>
<comment type="caution">
    <text evidence="3">The sequence shown here is derived from an EMBL/GenBank/DDBJ whole genome shotgun (WGS) entry which is preliminary data.</text>
</comment>
<dbReference type="AlphaFoldDB" id="A0A1B7ZCA4"/>
<dbReference type="InterPro" id="IPR004629">
    <property type="entry name" value="WecG_TagA_CpsF"/>
</dbReference>
<keyword evidence="4" id="KW-1185">Reference proteome</keyword>
<dbReference type="Proteomes" id="UP000092164">
    <property type="component" value="Unassembled WGS sequence"/>
</dbReference>
<evidence type="ECO:0000313" key="3">
    <source>
        <dbReference type="EMBL" id="OBR40558.1"/>
    </source>
</evidence>
<accession>A0A1B7ZCA4</accession>
<name>A0A1B7ZCA4_9FLAO</name>
<dbReference type="RefSeq" id="WP_068483784.1">
    <property type="nucleotide sequence ID" value="NZ_CP018760.1"/>
</dbReference>
<evidence type="ECO:0000313" key="4">
    <source>
        <dbReference type="Proteomes" id="UP000092164"/>
    </source>
</evidence>
<dbReference type="GO" id="GO:0016758">
    <property type="term" value="F:hexosyltransferase activity"/>
    <property type="evidence" value="ECO:0007669"/>
    <property type="project" value="TreeGrafter"/>
</dbReference>
<keyword evidence="1" id="KW-0328">Glycosyltransferase</keyword>
<organism evidence="3 4">
    <name type="scientific">Maribacter hydrothermalis</name>
    <dbReference type="NCBI Taxonomy" id="1836467"/>
    <lineage>
        <taxon>Bacteria</taxon>
        <taxon>Pseudomonadati</taxon>
        <taxon>Bacteroidota</taxon>
        <taxon>Flavobacteriia</taxon>
        <taxon>Flavobacteriales</taxon>
        <taxon>Flavobacteriaceae</taxon>
        <taxon>Maribacter</taxon>
    </lineage>
</organism>
<sequence>MKSEKVSGVQIFIPGSRKELMEYAFVNKKILVAVNGEKIQHANERTRAIINRNVGYSDGIGAVWALHKKGHDEAIKIPGCELWLNIIAEYHKTKTFYLVGGKEEVIQRTVKMLQVQFPSMKIVGLRNGFLTETNDTENLINDIAKKKPDVVFVAMGSPKQELLMEQMYQKHPAVYQGLGGSFDLYIGNTHRAPKWWLQHNMEGVYRTLVEPRKRIMRDIRLIPYFFKLLANKL</sequence>
<proteinExistence type="predicted"/>
<protein>
    <submittedName>
        <fullName evidence="3">Glycosyl transferase</fullName>
    </submittedName>
</protein>
<dbReference type="Pfam" id="PF03808">
    <property type="entry name" value="Glyco_tran_WecG"/>
    <property type="match status" value="1"/>
</dbReference>
<dbReference type="CDD" id="cd06533">
    <property type="entry name" value="Glyco_transf_WecG_TagA"/>
    <property type="match status" value="1"/>
</dbReference>
<dbReference type="OrthoDB" id="9771846at2"/>
<evidence type="ECO:0000256" key="2">
    <source>
        <dbReference type="ARBA" id="ARBA00022679"/>
    </source>
</evidence>
<gene>
    <name evidence="3" type="ORF">A9200_15710</name>
</gene>
<evidence type="ECO:0000256" key="1">
    <source>
        <dbReference type="ARBA" id="ARBA00022676"/>
    </source>
</evidence>
<dbReference type="PANTHER" id="PTHR34136:SF1">
    <property type="entry name" value="UDP-N-ACETYL-D-MANNOSAMINURONIC ACID TRANSFERASE"/>
    <property type="match status" value="1"/>
</dbReference>
<reference evidence="4" key="1">
    <citation type="submission" date="2016-06" db="EMBL/GenBank/DDBJ databases">
        <authorList>
            <person name="Zhan P."/>
        </authorList>
    </citation>
    <scope>NUCLEOTIDE SEQUENCE [LARGE SCALE GENOMIC DNA]</scope>
    <source>
        <strain evidence="4">T28</strain>
    </source>
</reference>
<dbReference type="PANTHER" id="PTHR34136">
    <property type="match status" value="1"/>
</dbReference>
<dbReference type="STRING" id="1836467.BTR34_12055"/>